<evidence type="ECO:0000256" key="1">
    <source>
        <dbReference type="ARBA" id="ARBA00023015"/>
    </source>
</evidence>
<gene>
    <name evidence="6" type="ORF">FNJ47_05445</name>
</gene>
<feature type="region of interest" description="Disordered" evidence="4">
    <location>
        <begin position="229"/>
        <end position="259"/>
    </location>
</feature>
<evidence type="ECO:0000313" key="6">
    <source>
        <dbReference type="EMBL" id="NEU95287.1"/>
    </source>
</evidence>
<dbReference type="PROSITE" id="PS50949">
    <property type="entry name" value="HTH_GNTR"/>
    <property type="match status" value="1"/>
</dbReference>
<dbReference type="Gene3D" id="1.20.120.530">
    <property type="entry name" value="GntR ligand-binding domain-like"/>
    <property type="match status" value="1"/>
</dbReference>
<keyword evidence="1" id="KW-0805">Transcription regulation</keyword>
<dbReference type="Proteomes" id="UP000468531">
    <property type="component" value="Unassembled WGS sequence"/>
</dbReference>
<accession>A0A6P1BA15</accession>
<dbReference type="SMART" id="SM00345">
    <property type="entry name" value="HTH_GNTR"/>
    <property type="match status" value="1"/>
</dbReference>
<dbReference type="InterPro" id="IPR008920">
    <property type="entry name" value="TF_FadR/GntR_C"/>
</dbReference>
<evidence type="ECO:0000256" key="4">
    <source>
        <dbReference type="SAM" id="MobiDB-lite"/>
    </source>
</evidence>
<dbReference type="RefSeq" id="WP_163151347.1">
    <property type="nucleotide sequence ID" value="NZ_VKHP01000012.1"/>
</dbReference>
<evidence type="ECO:0000259" key="5">
    <source>
        <dbReference type="PROSITE" id="PS50949"/>
    </source>
</evidence>
<dbReference type="Pfam" id="PF07729">
    <property type="entry name" value="FCD"/>
    <property type="match status" value="1"/>
</dbReference>
<dbReference type="AlphaFoldDB" id="A0A6P1BA15"/>
<organism evidence="6 7">
    <name type="scientific">Bradyrhizobium uaiense</name>
    <dbReference type="NCBI Taxonomy" id="2594946"/>
    <lineage>
        <taxon>Bacteria</taxon>
        <taxon>Pseudomonadati</taxon>
        <taxon>Pseudomonadota</taxon>
        <taxon>Alphaproteobacteria</taxon>
        <taxon>Hyphomicrobiales</taxon>
        <taxon>Nitrobacteraceae</taxon>
        <taxon>Bradyrhizobium</taxon>
    </lineage>
</organism>
<name>A0A6P1BA15_9BRAD</name>
<keyword evidence="3" id="KW-0804">Transcription</keyword>
<feature type="domain" description="HTH gntR-type" evidence="5">
    <location>
        <begin position="12"/>
        <end position="79"/>
    </location>
</feature>
<dbReference type="PANTHER" id="PTHR43537">
    <property type="entry name" value="TRANSCRIPTIONAL REGULATOR, GNTR FAMILY"/>
    <property type="match status" value="1"/>
</dbReference>
<dbReference type="PANTHER" id="PTHR43537:SF51">
    <property type="entry name" value="HTH-TYPE TRANSCRIPTIONAL REGULATOR LGOR-RELATED"/>
    <property type="match status" value="1"/>
</dbReference>
<evidence type="ECO:0000313" key="7">
    <source>
        <dbReference type="Proteomes" id="UP000468531"/>
    </source>
</evidence>
<keyword evidence="7" id="KW-1185">Reference proteome</keyword>
<dbReference type="SUPFAM" id="SSF46785">
    <property type="entry name" value="Winged helix' DNA-binding domain"/>
    <property type="match status" value="1"/>
</dbReference>
<dbReference type="GO" id="GO:0003700">
    <property type="term" value="F:DNA-binding transcription factor activity"/>
    <property type="evidence" value="ECO:0007669"/>
    <property type="project" value="InterPro"/>
</dbReference>
<keyword evidence="2" id="KW-0238">DNA-binding</keyword>
<protein>
    <submittedName>
        <fullName evidence="6">GntR family transcriptional regulator</fullName>
    </submittedName>
</protein>
<dbReference type="Gene3D" id="1.10.10.10">
    <property type="entry name" value="Winged helix-like DNA-binding domain superfamily/Winged helix DNA-binding domain"/>
    <property type="match status" value="1"/>
</dbReference>
<dbReference type="SMART" id="SM00895">
    <property type="entry name" value="FCD"/>
    <property type="match status" value="1"/>
</dbReference>
<evidence type="ECO:0000256" key="3">
    <source>
        <dbReference type="ARBA" id="ARBA00023163"/>
    </source>
</evidence>
<feature type="compositionally biased region" description="Low complexity" evidence="4">
    <location>
        <begin position="229"/>
        <end position="238"/>
    </location>
</feature>
<dbReference type="Pfam" id="PF00392">
    <property type="entry name" value="GntR"/>
    <property type="match status" value="1"/>
</dbReference>
<evidence type="ECO:0000256" key="2">
    <source>
        <dbReference type="ARBA" id="ARBA00023125"/>
    </source>
</evidence>
<dbReference type="EMBL" id="VKHP01000012">
    <property type="protein sequence ID" value="NEU95287.1"/>
    <property type="molecule type" value="Genomic_DNA"/>
</dbReference>
<proteinExistence type="predicted"/>
<dbReference type="SUPFAM" id="SSF48008">
    <property type="entry name" value="GntR ligand-binding domain-like"/>
    <property type="match status" value="1"/>
</dbReference>
<dbReference type="InterPro" id="IPR000524">
    <property type="entry name" value="Tscrpt_reg_HTH_GntR"/>
</dbReference>
<dbReference type="GO" id="GO:0003677">
    <property type="term" value="F:DNA binding"/>
    <property type="evidence" value="ECO:0007669"/>
    <property type="project" value="UniProtKB-KW"/>
</dbReference>
<reference evidence="6 7" key="1">
    <citation type="journal article" date="2020" name="Arch. Microbiol.">
        <title>Bradyrhizobium uaiense sp. nov., a new highly efficient cowpea symbiont.</title>
        <authorList>
            <person name="Cabral Michel D."/>
            <person name="Azarias Guimaraes A."/>
            <person name="Martins da Costa E."/>
            <person name="Soares de Carvalho T."/>
            <person name="Balsanelli E."/>
            <person name="Willems A."/>
            <person name="Maltempi de Souza E."/>
            <person name="de Souza Moreira F.M."/>
        </authorList>
    </citation>
    <scope>NUCLEOTIDE SEQUENCE [LARGE SCALE GENOMIC DNA]</scope>
    <source>
        <strain evidence="6 7">UFLA 03-164</strain>
    </source>
</reference>
<comment type="caution">
    <text evidence="6">The sequence shown here is derived from an EMBL/GenBank/DDBJ whole genome shotgun (WGS) entry which is preliminary data.</text>
</comment>
<dbReference type="InterPro" id="IPR011711">
    <property type="entry name" value="GntR_C"/>
</dbReference>
<sequence>MNAVSDQPGMASTQSRLLAERLRQSVLDGGFAPGTRLNEVHLARSLSVSRTPLRAALQTLAGEGLLHHTPNRGFTVPALSLGTIIDAYEMRALAEGLAARFAAERGITDALRLQLEASLAEGERSLASDAADGERRRLYAEANEAFHGAIQEAAKSDLVKDVLRICQRVPQTSAHNIVAFELADMRERHAAHQRIYEAIICREPREAEQQMRQHVLSVKMSMARWYTSHLSSASSSTSRQPREPETSGLPQNKRTRRGR</sequence>
<dbReference type="InterPro" id="IPR036390">
    <property type="entry name" value="WH_DNA-bd_sf"/>
</dbReference>
<dbReference type="InterPro" id="IPR036388">
    <property type="entry name" value="WH-like_DNA-bd_sf"/>
</dbReference>